<comment type="subcellular location">
    <subcellularLocation>
        <location evidence="1">Cell membrane</location>
        <topology evidence="1">Multi-pass membrane protein</topology>
    </subcellularLocation>
</comment>
<evidence type="ECO:0000259" key="9">
    <source>
        <dbReference type="Pfam" id="PF21082"/>
    </source>
</evidence>
<name>A0A1F5RGX1_9BACT</name>
<dbReference type="SUPFAM" id="SSF82689">
    <property type="entry name" value="Mechanosensitive channel protein MscS (YggB), C-terminal domain"/>
    <property type="match status" value="1"/>
</dbReference>
<dbReference type="InterPro" id="IPR023408">
    <property type="entry name" value="MscS_beta-dom_sf"/>
</dbReference>
<feature type="domain" description="Mechanosensitive ion channel MscS C-terminal" evidence="9">
    <location>
        <begin position="254"/>
        <end position="339"/>
    </location>
</feature>
<evidence type="ECO:0000256" key="3">
    <source>
        <dbReference type="ARBA" id="ARBA00022475"/>
    </source>
</evidence>
<feature type="domain" description="Mechanosensitive ion channel transmembrane helices 2/3" evidence="10">
    <location>
        <begin position="139"/>
        <end position="180"/>
    </location>
</feature>
<dbReference type="SUPFAM" id="SSF82861">
    <property type="entry name" value="Mechanosensitive channel protein MscS (YggB), transmembrane region"/>
    <property type="match status" value="1"/>
</dbReference>
<dbReference type="PANTHER" id="PTHR30566:SF25">
    <property type="entry name" value="INNER MEMBRANE PROTEIN"/>
    <property type="match status" value="1"/>
</dbReference>
<protein>
    <submittedName>
        <fullName evidence="11">Mechanosensitive ion channel protein MscS</fullName>
    </submittedName>
</protein>
<evidence type="ECO:0000256" key="6">
    <source>
        <dbReference type="ARBA" id="ARBA00023136"/>
    </source>
</evidence>
<dbReference type="AlphaFoldDB" id="A0A1F5RGX1"/>
<dbReference type="PANTHER" id="PTHR30566">
    <property type="entry name" value="YNAI-RELATED MECHANOSENSITIVE ION CHANNEL"/>
    <property type="match status" value="1"/>
</dbReference>
<dbReference type="Gene3D" id="2.30.30.60">
    <property type="match status" value="1"/>
</dbReference>
<dbReference type="Gene3D" id="3.30.70.100">
    <property type="match status" value="1"/>
</dbReference>
<accession>A0A1F5RGX1</accession>
<dbReference type="Gene3D" id="1.10.287.1260">
    <property type="match status" value="1"/>
</dbReference>
<evidence type="ECO:0000256" key="2">
    <source>
        <dbReference type="ARBA" id="ARBA00008017"/>
    </source>
</evidence>
<dbReference type="InterPro" id="IPR049278">
    <property type="entry name" value="MS_channel_C"/>
</dbReference>
<dbReference type="InterPro" id="IPR010920">
    <property type="entry name" value="LSM_dom_sf"/>
</dbReference>
<comment type="similarity">
    <text evidence="2">Belongs to the MscS (TC 1.A.23) family.</text>
</comment>
<dbReference type="SUPFAM" id="SSF50182">
    <property type="entry name" value="Sm-like ribonucleoproteins"/>
    <property type="match status" value="1"/>
</dbReference>
<feature type="transmembrane region" description="Helical" evidence="7">
    <location>
        <begin position="132"/>
        <end position="153"/>
    </location>
</feature>
<feature type="transmembrane region" description="Helical" evidence="7">
    <location>
        <begin position="18"/>
        <end position="40"/>
    </location>
</feature>
<reference evidence="11 12" key="1">
    <citation type="journal article" date="2016" name="Nat. Commun.">
        <title>Thousands of microbial genomes shed light on interconnected biogeochemical processes in an aquifer system.</title>
        <authorList>
            <person name="Anantharaman K."/>
            <person name="Brown C.T."/>
            <person name="Hug L.A."/>
            <person name="Sharon I."/>
            <person name="Castelle C.J."/>
            <person name="Probst A.J."/>
            <person name="Thomas B.C."/>
            <person name="Singh A."/>
            <person name="Wilkins M.J."/>
            <person name="Karaoz U."/>
            <person name="Brodie E.L."/>
            <person name="Williams K.H."/>
            <person name="Hubbard S.S."/>
            <person name="Banfield J.F."/>
        </authorList>
    </citation>
    <scope>NUCLEOTIDE SEQUENCE [LARGE SCALE GENOMIC DNA]</scope>
</reference>
<dbReference type="Pfam" id="PF21082">
    <property type="entry name" value="MS_channel_3rd"/>
    <property type="match status" value="1"/>
</dbReference>
<evidence type="ECO:0000259" key="10">
    <source>
        <dbReference type="Pfam" id="PF21088"/>
    </source>
</evidence>
<dbReference type="InterPro" id="IPR011014">
    <property type="entry name" value="MscS_channel_TM-2"/>
</dbReference>
<dbReference type="GO" id="GO:0055085">
    <property type="term" value="P:transmembrane transport"/>
    <property type="evidence" value="ECO:0007669"/>
    <property type="project" value="InterPro"/>
</dbReference>
<comment type="caution">
    <text evidence="11">The sequence shown here is derived from an EMBL/GenBank/DDBJ whole genome shotgun (WGS) entry which is preliminary data.</text>
</comment>
<feature type="transmembrane region" description="Helical" evidence="7">
    <location>
        <begin position="159"/>
        <end position="179"/>
    </location>
</feature>
<dbReference type="EMBL" id="MFFM01000012">
    <property type="protein sequence ID" value="OGF13787.1"/>
    <property type="molecule type" value="Genomic_DNA"/>
</dbReference>
<evidence type="ECO:0000256" key="5">
    <source>
        <dbReference type="ARBA" id="ARBA00022989"/>
    </source>
</evidence>
<dbReference type="InterPro" id="IPR006685">
    <property type="entry name" value="MscS_channel_2nd"/>
</dbReference>
<dbReference type="InterPro" id="IPR011066">
    <property type="entry name" value="MscS_channel_C_sf"/>
</dbReference>
<dbReference type="Pfam" id="PF00924">
    <property type="entry name" value="MS_channel_2nd"/>
    <property type="match status" value="1"/>
</dbReference>
<keyword evidence="4 7" id="KW-0812">Transmembrane</keyword>
<feature type="domain" description="Mechanosensitive ion channel MscS" evidence="8">
    <location>
        <begin position="182"/>
        <end position="248"/>
    </location>
</feature>
<evidence type="ECO:0000313" key="12">
    <source>
        <dbReference type="Proteomes" id="UP000177230"/>
    </source>
</evidence>
<gene>
    <name evidence="11" type="ORF">A2024_06510</name>
</gene>
<evidence type="ECO:0000259" key="8">
    <source>
        <dbReference type="Pfam" id="PF00924"/>
    </source>
</evidence>
<organism evidence="11 12">
    <name type="scientific">Candidatus Edwardsbacteria bacterium GWF2_54_11</name>
    <dbReference type="NCBI Taxonomy" id="1817851"/>
    <lineage>
        <taxon>Bacteria</taxon>
        <taxon>Candidatus Edwardsiibacteriota</taxon>
    </lineage>
</organism>
<evidence type="ECO:0000256" key="1">
    <source>
        <dbReference type="ARBA" id="ARBA00004651"/>
    </source>
</evidence>
<dbReference type="GO" id="GO:0005886">
    <property type="term" value="C:plasma membrane"/>
    <property type="evidence" value="ECO:0007669"/>
    <property type="project" value="UniProtKB-SubCell"/>
</dbReference>
<proteinExistence type="inferred from homology"/>
<evidence type="ECO:0000256" key="7">
    <source>
        <dbReference type="SAM" id="Phobius"/>
    </source>
</evidence>
<keyword evidence="3" id="KW-1003">Cell membrane</keyword>
<feature type="transmembrane region" description="Helical" evidence="7">
    <location>
        <begin position="91"/>
        <end position="120"/>
    </location>
</feature>
<sequence>MIRELIELSYFNNQVADYLISLAILIGSVVVIKIADLIVIHRLKKITARTESHFDDRLVEAIDKRIVPLLYLGAVYLSIQNLNVVPMAHRAINIAGAIVLTCLAAKFILSLAVYSVEAYWKKRGGADSSQNTAYRGILTILKLVVWILALVILLDNFGVKVSALVAGLGIGGLALAFAAQKVLGDLFSYFSIFFDRPFEIGDFVIVGEFQGTVEHIGIKSTRVRSLGGEQLIFANTDLTNSRLRNYKRMINRRVVFKIGITYDTPAAKVKEIPGIIGGIIKNIPCAIFDRAHFASYGDFSLNFEVVYYVEGGDYLKYMDTQQQINLAIMEAFAKKKIEFAYPTQTLFVNKK</sequence>
<keyword evidence="6 7" id="KW-0472">Membrane</keyword>
<evidence type="ECO:0000313" key="11">
    <source>
        <dbReference type="EMBL" id="OGF13787.1"/>
    </source>
</evidence>
<dbReference type="Pfam" id="PF21088">
    <property type="entry name" value="MS_channel_1st"/>
    <property type="match status" value="1"/>
</dbReference>
<keyword evidence="5 7" id="KW-1133">Transmembrane helix</keyword>
<dbReference type="InterPro" id="IPR049142">
    <property type="entry name" value="MS_channel_1st"/>
</dbReference>
<dbReference type="Proteomes" id="UP000177230">
    <property type="component" value="Unassembled WGS sequence"/>
</dbReference>
<evidence type="ECO:0000256" key="4">
    <source>
        <dbReference type="ARBA" id="ARBA00022692"/>
    </source>
</evidence>